<evidence type="ECO:0000313" key="1">
    <source>
        <dbReference type="EMBL" id="WQJ53069.1"/>
    </source>
</evidence>
<name>A0ABZ0Z217_9CAUD</name>
<protein>
    <submittedName>
        <fullName evidence="1">Uncharacterized protein</fullName>
    </submittedName>
</protein>
<dbReference type="Proteomes" id="UP001349343">
    <property type="component" value="Segment"/>
</dbReference>
<proteinExistence type="predicted"/>
<organism evidence="1 2">
    <name type="scientific">phage Lak_Megaphage_RVC_JS4_GC31</name>
    <dbReference type="NCBI Taxonomy" id="3109228"/>
    <lineage>
        <taxon>Viruses</taxon>
        <taxon>Duplodnaviria</taxon>
        <taxon>Heunggongvirae</taxon>
        <taxon>Uroviricota</taxon>
        <taxon>Caudoviricetes</taxon>
        <taxon>Caudoviricetes code 15 clade</taxon>
    </lineage>
</organism>
<reference evidence="1 2" key="1">
    <citation type="submission" date="2023-11" db="EMBL/GenBank/DDBJ databases">
        <authorList>
            <person name="Cook R."/>
            <person name="Crisci M."/>
            <person name="Pye H."/>
            <person name="Adriaenssens E."/>
            <person name="Santini J."/>
        </authorList>
    </citation>
    <scope>NUCLEOTIDE SEQUENCE [LARGE SCALE GENOMIC DNA]</scope>
    <source>
        <strain evidence="1">Lak_Megaphage_RVC_JS4_GC31</strain>
    </source>
</reference>
<accession>A0ABZ0Z217</accession>
<sequence length="115" mass="13257">MQASSYVDTCNNVWEEINGKILSIRPKTKNVCCMEHKTVEVCPCVLDHMKMHHNIMDDVKCTGITNSDINTLVDSLVFKDENINYDNINDIEDKNEIKNDEKPVKSTKRKTIKIE</sequence>
<evidence type="ECO:0000313" key="2">
    <source>
        <dbReference type="Proteomes" id="UP001349343"/>
    </source>
</evidence>
<keyword evidence="2" id="KW-1185">Reference proteome</keyword>
<dbReference type="EMBL" id="OR769222">
    <property type="protein sequence ID" value="WQJ53069.1"/>
    <property type="molecule type" value="Genomic_DNA"/>
</dbReference>